<organism evidence="5 6">
    <name type="scientific">Koribacter versatilis (strain Ellin345)</name>
    <dbReference type="NCBI Taxonomy" id="204669"/>
    <lineage>
        <taxon>Bacteria</taxon>
        <taxon>Pseudomonadati</taxon>
        <taxon>Acidobacteriota</taxon>
        <taxon>Terriglobia</taxon>
        <taxon>Terriglobales</taxon>
        <taxon>Candidatus Korobacteraceae</taxon>
        <taxon>Candidatus Korobacter</taxon>
    </lineage>
</organism>
<feature type="compositionally biased region" description="Low complexity" evidence="2">
    <location>
        <begin position="498"/>
        <end position="508"/>
    </location>
</feature>
<dbReference type="OrthoDB" id="117081at2"/>
<keyword evidence="3" id="KW-0812">Transmembrane</keyword>
<feature type="region of interest" description="Disordered" evidence="2">
    <location>
        <begin position="338"/>
        <end position="410"/>
    </location>
</feature>
<dbReference type="eggNOG" id="COG4219">
    <property type="taxonomic scope" value="Bacteria"/>
</dbReference>
<keyword evidence="3" id="KW-0472">Membrane</keyword>
<feature type="transmembrane region" description="Helical" evidence="3">
    <location>
        <begin position="213"/>
        <end position="235"/>
    </location>
</feature>
<dbReference type="KEGG" id="aba:Acid345_3888"/>
<keyword evidence="6" id="KW-1185">Reference proteome</keyword>
<dbReference type="AlphaFoldDB" id="Q1IJR2"/>
<proteinExistence type="predicted"/>
<keyword evidence="1" id="KW-0175">Coiled coil</keyword>
<feature type="region of interest" description="Disordered" evidence="2">
    <location>
        <begin position="572"/>
        <end position="604"/>
    </location>
</feature>
<keyword evidence="3" id="KW-1133">Transmembrane helix</keyword>
<accession>Q1IJR2</accession>
<feature type="compositionally biased region" description="Pro residues" evidence="2">
    <location>
        <begin position="354"/>
        <end position="366"/>
    </location>
</feature>
<feature type="transmembrane region" description="Helical" evidence="3">
    <location>
        <begin position="123"/>
        <end position="148"/>
    </location>
</feature>
<dbReference type="Gene3D" id="6.10.250.1010">
    <property type="match status" value="1"/>
</dbReference>
<dbReference type="RefSeq" id="WP_011524687.1">
    <property type="nucleotide sequence ID" value="NC_008009.1"/>
</dbReference>
<dbReference type="PANTHER" id="PTHR34978:SF3">
    <property type="entry name" value="SLR0241 PROTEIN"/>
    <property type="match status" value="1"/>
</dbReference>
<evidence type="ECO:0000313" key="6">
    <source>
        <dbReference type="Proteomes" id="UP000002432"/>
    </source>
</evidence>
<feature type="domain" description="Peptidase M56" evidence="4">
    <location>
        <begin position="22"/>
        <end position="293"/>
    </location>
</feature>
<dbReference type="Proteomes" id="UP000002432">
    <property type="component" value="Chromosome"/>
</dbReference>
<reference evidence="5 6" key="1">
    <citation type="journal article" date="2009" name="Appl. Environ. Microbiol.">
        <title>Three genomes from the phylum Acidobacteria provide insight into the lifestyles of these microorganisms in soils.</title>
        <authorList>
            <person name="Ward N.L."/>
            <person name="Challacombe J.F."/>
            <person name="Janssen P.H."/>
            <person name="Henrissat B."/>
            <person name="Coutinho P.M."/>
            <person name="Wu M."/>
            <person name="Xie G."/>
            <person name="Haft D.H."/>
            <person name="Sait M."/>
            <person name="Badger J."/>
            <person name="Barabote R.D."/>
            <person name="Bradley B."/>
            <person name="Brettin T.S."/>
            <person name="Brinkac L.M."/>
            <person name="Bruce D."/>
            <person name="Creasy T."/>
            <person name="Daugherty S.C."/>
            <person name="Davidsen T.M."/>
            <person name="DeBoy R.T."/>
            <person name="Detter J.C."/>
            <person name="Dodson R.J."/>
            <person name="Durkin A.S."/>
            <person name="Ganapathy A."/>
            <person name="Gwinn-Giglio M."/>
            <person name="Han C.S."/>
            <person name="Khouri H."/>
            <person name="Kiss H."/>
            <person name="Kothari S.P."/>
            <person name="Madupu R."/>
            <person name="Nelson K.E."/>
            <person name="Nelson W.C."/>
            <person name="Paulsen I."/>
            <person name="Penn K."/>
            <person name="Ren Q."/>
            <person name="Rosovitz M.J."/>
            <person name="Selengut J.D."/>
            <person name="Shrivastava S."/>
            <person name="Sullivan S.A."/>
            <person name="Tapia R."/>
            <person name="Thompson L.S."/>
            <person name="Watkins K.L."/>
            <person name="Yang Q."/>
            <person name="Yu C."/>
            <person name="Zafar N."/>
            <person name="Zhou L."/>
            <person name="Kuske C.R."/>
        </authorList>
    </citation>
    <scope>NUCLEOTIDE SEQUENCE [LARGE SCALE GENOMIC DNA]</scope>
    <source>
        <strain evidence="5 6">Ellin345</strain>
    </source>
</reference>
<dbReference type="Pfam" id="PF05569">
    <property type="entry name" value="Peptidase_M56"/>
    <property type="match status" value="1"/>
</dbReference>
<gene>
    <name evidence="5" type="ordered locus">Acid345_3888</name>
</gene>
<feature type="compositionally biased region" description="Polar residues" evidence="2">
    <location>
        <begin position="398"/>
        <end position="410"/>
    </location>
</feature>
<sequence>MISVLLEAAARALALALITYALLWMLRVKNVAAQRTAWTIVLFAAFAMPLLMQSPWVPAPLQWRPNFSAPQTPTIAPATAPARAPVTYVRSAVGLGSRTASLPPSAKPLQSRNEVPAWRPTPALFFALYAAITGVLLTRLLVGLVSAWRIWRRSTPIAADSNASPSVRVSAEVLSPVTIGSGILLPSEFDQWSPERLRAVLAHERAHVRHFDFHLQLLAGIYAAIFWFSPLGWWLRRHLAVLAEAISDQAGIAESGTRSDYAEIVLHFAAMPRRSMTGVAMASSGNVTRRIEQLLNEDLYRAAFSRGQKRARIAFLLVTFAVFTTSLLMHVPSARAAQKAPAPPPMVAVQLETPAPPASAPEPPQAPEATNNTNVNSNSNSNSNSNNNTNTLTETRDANSTTYSYGVSDDGNSYSDGESYAIVDGTKTNMTFSGHWASSHSREEIEKARRVANNGKFLWFHHAGKSYVVTDPTIIANLQALYAPMEELGRQQEELGKQQEALGEQQEALGRKQEEASVPTPDMTREIAAINEAAAKLQAQKGKDMTSEQLADLQEKLGDLQGRLGEVQGKIGEKQGKLGEEQGKLGEQQGKLGEKQGKLGEQQGKIAEAADKKVKAVIQETLRNGKAQPVQ</sequence>
<evidence type="ECO:0000256" key="2">
    <source>
        <dbReference type="SAM" id="MobiDB-lite"/>
    </source>
</evidence>
<dbReference type="EnsemblBacteria" id="ABF42888">
    <property type="protein sequence ID" value="ABF42888"/>
    <property type="gene ID" value="Acid345_3888"/>
</dbReference>
<dbReference type="eggNOG" id="COG1196">
    <property type="taxonomic scope" value="Bacteria"/>
</dbReference>
<feature type="transmembrane region" description="Helical" evidence="3">
    <location>
        <begin position="38"/>
        <end position="57"/>
    </location>
</feature>
<dbReference type="InterPro" id="IPR052173">
    <property type="entry name" value="Beta-lactam_resp_regulator"/>
</dbReference>
<dbReference type="HOGENOM" id="CLU_433324_0_0_0"/>
<evidence type="ECO:0000313" key="5">
    <source>
        <dbReference type="EMBL" id="ABF42888.1"/>
    </source>
</evidence>
<dbReference type="PANTHER" id="PTHR34978">
    <property type="entry name" value="POSSIBLE SENSOR-TRANSDUCER PROTEIN BLAR"/>
    <property type="match status" value="1"/>
</dbReference>
<evidence type="ECO:0000256" key="1">
    <source>
        <dbReference type="SAM" id="Coils"/>
    </source>
</evidence>
<evidence type="ECO:0000256" key="3">
    <source>
        <dbReference type="SAM" id="Phobius"/>
    </source>
</evidence>
<dbReference type="CDD" id="cd07341">
    <property type="entry name" value="M56_BlaR1_MecR1_like"/>
    <property type="match status" value="1"/>
</dbReference>
<protein>
    <submittedName>
        <fullName evidence="5">Peptidase M56, BlaR1</fullName>
    </submittedName>
</protein>
<name>Q1IJR2_KORVE</name>
<feature type="compositionally biased region" description="Low complexity" evidence="2">
    <location>
        <begin position="367"/>
        <end position="391"/>
    </location>
</feature>
<feature type="coiled-coil region" evidence="1">
    <location>
        <begin position="543"/>
        <end position="570"/>
    </location>
</feature>
<feature type="region of interest" description="Disordered" evidence="2">
    <location>
        <begin position="491"/>
        <end position="520"/>
    </location>
</feature>
<feature type="compositionally biased region" description="Basic and acidic residues" evidence="2">
    <location>
        <begin position="572"/>
        <end position="584"/>
    </location>
</feature>
<evidence type="ECO:0000259" key="4">
    <source>
        <dbReference type="Pfam" id="PF05569"/>
    </source>
</evidence>
<dbReference type="EMBL" id="CP000360">
    <property type="protein sequence ID" value="ABF42888.1"/>
    <property type="molecule type" value="Genomic_DNA"/>
</dbReference>
<feature type="transmembrane region" description="Helical" evidence="3">
    <location>
        <begin position="6"/>
        <end position="26"/>
    </location>
</feature>
<dbReference type="InterPro" id="IPR008756">
    <property type="entry name" value="Peptidase_M56"/>
</dbReference>
<dbReference type="STRING" id="204669.Acid345_3888"/>